<keyword evidence="3" id="KW-1185">Reference proteome</keyword>
<dbReference type="Gene3D" id="2.60.120.590">
    <property type="entry name" value="Alpha-ketoglutarate-dependent dioxygenase AlkB-like"/>
    <property type="match status" value="1"/>
</dbReference>
<evidence type="ECO:0000313" key="3">
    <source>
        <dbReference type="Proteomes" id="UP000094444"/>
    </source>
</evidence>
<feature type="compositionally biased region" description="Basic residues" evidence="1">
    <location>
        <begin position="767"/>
        <end position="777"/>
    </location>
</feature>
<dbReference type="GO" id="GO:0008198">
    <property type="term" value="F:ferrous iron binding"/>
    <property type="evidence" value="ECO:0007669"/>
    <property type="project" value="TreeGrafter"/>
</dbReference>
<evidence type="ECO:0000313" key="2">
    <source>
        <dbReference type="EMBL" id="POS79845.1"/>
    </source>
</evidence>
<dbReference type="GO" id="GO:0006307">
    <property type="term" value="P:DNA alkylation repair"/>
    <property type="evidence" value="ECO:0007669"/>
    <property type="project" value="TreeGrafter"/>
</dbReference>
<protein>
    <submittedName>
        <fullName evidence="2">Uncharacterized protein</fullName>
    </submittedName>
</protein>
<dbReference type="Proteomes" id="UP000094444">
    <property type="component" value="Unassembled WGS sequence"/>
</dbReference>
<dbReference type="InParanoid" id="A0A2P5IBG1"/>
<dbReference type="GO" id="GO:0051747">
    <property type="term" value="F:cytosine C-5 DNA demethylase activity"/>
    <property type="evidence" value="ECO:0007669"/>
    <property type="project" value="TreeGrafter"/>
</dbReference>
<gene>
    <name evidence="2" type="ORF">DHEL01_v201747</name>
</gene>
<dbReference type="PANTHER" id="PTHR31573">
    <property type="entry name" value="ALPHA-KETOGLUTARATE-DEPENDENT DIOXYGENASE ALKB HOMOLOG 2"/>
    <property type="match status" value="1"/>
</dbReference>
<sequence length="783" mass="89103">MTIRRNMETWIAHGRPTSFSQRRTDFASATPWFRGVQTGFWSTNAGDPRNTRDADAKEEKYCTGLYIAGCPPAGRYIDAETVISSINGPDNNLKLIADRERETRHSLRSRIPIGIAVSKDAAKPDEHGVQTFPCAIPEGLECVALGWYMITHMWVKPGKNAKGHDTDVWMARLEKIDLAERSWWSDVKWADQPQPSMEDRDFTTKAAKETCQTCQESSVRLFEPQFVCLNKQCRDWFLVNGEHADANPANLVYHHRFLMERFDRFDQSSHDAARGFWDFYPNLYPPPDQFFAKNYPDGQGPQVSVTPQNLAARNEALLTGFSCPQCGLTNSRVDYHRWHCRNTDCRDAEGNVKPFSYHAPPPRVTPEFLEAERKTVKEKAEKPFDKLFGYLGTEELGSHILYVFDFGGGCRMTILRPQVGSVAREMSDALFQRVQEDGAAGRLGLSRRTITANGGAGLTNHFVENFGERYYLPFALGDNPMAQAPEVVRDALDLANVYTWEYFGPGKNNEWRFNELYIAAYQSRKMHMNFHDDGEKKLGPIIGTWTLGGHATFKLCIKPQYDYGRKAKDSAWMKPQEDGTIDPVPAGCTEEDFRKELKARFERGEIDGEQWTAQLQEHMDQHMADPNSKKTYAKRSLVSFNVEHGDVVVMWGPNTQRFMEHAVECKSPMRFAITLRRVTENMATDQQWEVLNKRLVTDRAFTPSWAVEVEDGVNGEAEDEVRPGGKRVKRSKAEKVVKKVKVETGNDEVQGEDEDENEAKPAEAKPTKARVMRSMSKKGKEKE</sequence>
<organism evidence="2 3">
    <name type="scientific">Diaporthe helianthi</name>
    <dbReference type="NCBI Taxonomy" id="158607"/>
    <lineage>
        <taxon>Eukaryota</taxon>
        <taxon>Fungi</taxon>
        <taxon>Dikarya</taxon>
        <taxon>Ascomycota</taxon>
        <taxon>Pezizomycotina</taxon>
        <taxon>Sordariomycetes</taxon>
        <taxon>Sordariomycetidae</taxon>
        <taxon>Diaporthales</taxon>
        <taxon>Diaporthaceae</taxon>
        <taxon>Diaporthe</taxon>
    </lineage>
</organism>
<evidence type="ECO:0000256" key="1">
    <source>
        <dbReference type="SAM" id="MobiDB-lite"/>
    </source>
</evidence>
<dbReference type="InterPro" id="IPR037151">
    <property type="entry name" value="AlkB-like_sf"/>
</dbReference>
<accession>A0A2P5IBG1</accession>
<feature type="region of interest" description="Disordered" evidence="1">
    <location>
        <begin position="716"/>
        <end position="783"/>
    </location>
</feature>
<dbReference type="OrthoDB" id="2163491at2759"/>
<dbReference type="AlphaFoldDB" id="A0A2P5IBG1"/>
<name>A0A2P5IBG1_DIAHE</name>
<dbReference type="PANTHER" id="PTHR31573:SF4">
    <property type="entry name" value="FE2OG DIOXYGENASE DOMAIN-CONTAINING PROTEIN"/>
    <property type="match status" value="1"/>
</dbReference>
<dbReference type="SUPFAM" id="SSF51197">
    <property type="entry name" value="Clavaminate synthase-like"/>
    <property type="match status" value="1"/>
</dbReference>
<feature type="compositionally biased region" description="Acidic residues" evidence="1">
    <location>
        <begin position="745"/>
        <end position="757"/>
    </location>
</feature>
<proteinExistence type="predicted"/>
<dbReference type="GO" id="GO:0035516">
    <property type="term" value="F:broad specificity oxidative DNA demethylase activity"/>
    <property type="evidence" value="ECO:0007669"/>
    <property type="project" value="TreeGrafter"/>
</dbReference>
<dbReference type="EMBL" id="MAVT02000085">
    <property type="protein sequence ID" value="POS79845.1"/>
    <property type="molecule type" value="Genomic_DNA"/>
</dbReference>
<reference evidence="2" key="1">
    <citation type="submission" date="2017-09" db="EMBL/GenBank/DDBJ databases">
        <title>Polyketide synthases of a Diaporthe helianthi virulent isolate.</title>
        <authorList>
            <person name="Baroncelli R."/>
        </authorList>
    </citation>
    <scope>NUCLEOTIDE SEQUENCE [LARGE SCALE GENOMIC DNA]</scope>
    <source>
        <strain evidence="2">7/96</strain>
    </source>
</reference>
<comment type="caution">
    <text evidence="2">The sequence shown here is derived from an EMBL/GenBank/DDBJ whole genome shotgun (WGS) entry which is preliminary data.</text>
</comment>
<feature type="compositionally biased region" description="Basic and acidic residues" evidence="1">
    <location>
        <begin position="731"/>
        <end position="744"/>
    </location>
</feature>
<dbReference type="InterPro" id="IPR032852">
    <property type="entry name" value="ALKBH2"/>
</dbReference>
<dbReference type="STRING" id="158607.A0A2P5IBG1"/>